<protein>
    <submittedName>
        <fullName evidence="2">Putative RNA-binding Zn-ribbon protein involved in translation (DUF1610 family)</fullName>
    </submittedName>
</protein>
<organism evidence="2 3">
    <name type="scientific">Phenylobacterium haematophilum</name>
    <dbReference type="NCBI Taxonomy" id="98513"/>
    <lineage>
        <taxon>Bacteria</taxon>
        <taxon>Pseudomonadati</taxon>
        <taxon>Pseudomonadota</taxon>
        <taxon>Alphaproteobacteria</taxon>
        <taxon>Caulobacterales</taxon>
        <taxon>Caulobacteraceae</taxon>
        <taxon>Phenylobacterium</taxon>
    </lineage>
</organism>
<keyword evidence="3" id="KW-1185">Reference proteome</keyword>
<sequence>MIAVEAVFQSWKDSPDLAKSRPWPYRPQPRPDELLSSWFLRVAHGLELKPYTLAHLTWRSTPPILTRDIDNFADPRVVGAMAAKTDVSTAQAWATTLAAYDGLLVERYASGGRNSWVLQLGVRHRARNLAGLQYCPACLRESGYLRRAWRLGFVTCCVAHSCCLLDRCSACNATLEPHRAASLHQCSRCGADLREAEARAAIPRVMEMQTRSLSILARGWGRLGSSTFGWSHLYFESLRIIAKVVAFGPRSEDLRRVIARRWGGDPSPYPPTLGRSLEHLGVLDRHRLIDLVAALVKQWPNRLIVACQEARVWRSWFLRDEPNPPHVVATIVNEHLSLGSYKPSVAEISSALAYLRNTDGPVTMSKLRDLVGDCQAIPTLFKTDAVERLHAFAEELLREGFD</sequence>
<gene>
    <name evidence="2" type="ORF">GGQ61_001177</name>
</gene>
<dbReference type="Pfam" id="PF06527">
    <property type="entry name" value="TniQ"/>
    <property type="match status" value="1"/>
</dbReference>
<dbReference type="RefSeq" id="WP_183770648.1">
    <property type="nucleotide sequence ID" value="NZ_JACIDK010000002.1"/>
</dbReference>
<reference evidence="2 3" key="1">
    <citation type="submission" date="2020-08" db="EMBL/GenBank/DDBJ databases">
        <title>Genomic Encyclopedia of Type Strains, Phase IV (KMG-IV): sequencing the most valuable type-strain genomes for metagenomic binning, comparative biology and taxonomic classification.</title>
        <authorList>
            <person name="Goeker M."/>
        </authorList>
    </citation>
    <scope>NUCLEOTIDE SEQUENCE [LARGE SCALE GENOMIC DNA]</scope>
    <source>
        <strain evidence="2 3">DSM 21793</strain>
    </source>
</reference>
<dbReference type="AlphaFoldDB" id="A0A839ZYZ3"/>
<dbReference type="InterPro" id="IPR009492">
    <property type="entry name" value="TniQ"/>
</dbReference>
<proteinExistence type="predicted"/>
<dbReference type="EMBL" id="JACIDK010000002">
    <property type="protein sequence ID" value="MBB3890460.1"/>
    <property type="molecule type" value="Genomic_DNA"/>
</dbReference>
<evidence type="ECO:0000313" key="3">
    <source>
        <dbReference type="Proteomes" id="UP000530564"/>
    </source>
</evidence>
<feature type="domain" description="TniQ" evidence="1">
    <location>
        <begin position="24"/>
        <end position="164"/>
    </location>
</feature>
<comment type="caution">
    <text evidence="2">The sequence shown here is derived from an EMBL/GenBank/DDBJ whole genome shotgun (WGS) entry which is preliminary data.</text>
</comment>
<evidence type="ECO:0000259" key="1">
    <source>
        <dbReference type="Pfam" id="PF06527"/>
    </source>
</evidence>
<dbReference type="Proteomes" id="UP000530564">
    <property type="component" value="Unassembled WGS sequence"/>
</dbReference>
<accession>A0A839ZYZ3</accession>
<name>A0A839ZYZ3_9CAUL</name>
<evidence type="ECO:0000313" key="2">
    <source>
        <dbReference type="EMBL" id="MBB3890460.1"/>
    </source>
</evidence>